<name>A0A383C8R5_9ZZZZ</name>
<proteinExistence type="predicted"/>
<feature type="non-terminal residue" evidence="1">
    <location>
        <position position="83"/>
    </location>
</feature>
<gene>
    <name evidence="1" type="ORF">METZ01_LOCUS480889</name>
</gene>
<sequence length="83" mass="8923">MIFPLLSALLTLTSPMYSPRRVTIKESPSPTPLTVDIWHNINPCFNSIPATRPITDFFEIAGTGRTGGMLLGDTGFGVKTGDA</sequence>
<reference evidence="1" key="1">
    <citation type="submission" date="2018-05" db="EMBL/GenBank/DDBJ databases">
        <authorList>
            <person name="Lanie J.A."/>
            <person name="Ng W.-L."/>
            <person name="Kazmierczak K.M."/>
            <person name="Andrzejewski T.M."/>
            <person name="Davidsen T.M."/>
            <person name="Wayne K.J."/>
            <person name="Tettelin H."/>
            <person name="Glass J.I."/>
            <person name="Rusch D."/>
            <person name="Podicherti R."/>
            <person name="Tsui H.-C.T."/>
            <person name="Winkler M.E."/>
        </authorList>
    </citation>
    <scope>NUCLEOTIDE SEQUENCE</scope>
</reference>
<evidence type="ECO:0000313" key="1">
    <source>
        <dbReference type="EMBL" id="SVE28035.1"/>
    </source>
</evidence>
<protein>
    <submittedName>
        <fullName evidence="1">Uncharacterized protein</fullName>
    </submittedName>
</protein>
<dbReference type="EMBL" id="UINC01206415">
    <property type="protein sequence ID" value="SVE28035.1"/>
    <property type="molecule type" value="Genomic_DNA"/>
</dbReference>
<accession>A0A383C8R5</accession>
<organism evidence="1">
    <name type="scientific">marine metagenome</name>
    <dbReference type="NCBI Taxonomy" id="408172"/>
    <lineage>
        <taxon>unclassified sequences</taxon>
        <taxon>metagenomes</taxon>
        <taxon>ecological metagenomes</taxon>
    </lineage>
</organism>
<dbReference type="AlphaFoldDB" id="A0A383C8R5"/>